<name>A0A1G8PNY8_9HYPH</name>
<keyword evidence="2" id="KW-1185">Reference proteome</keyword>
<dbReference type="RefSeq" id="WP_091592313.1">
    <property type="nucleotide sequence ID" value="NZ_FNEE01000003.1"/>
</dbReference>
<evidence type="ECO:0000313" key="2">
    <source>
        <dbReference type="Proteomes" id="UP000198894"/>
    </source>
</evidence>
<protein>
    <submittedName>
        <fullName evidence="1">Uncharacterized protein</fullName>
    </submittedName>
</protein>
<dbReference type="Proteomes" id="UP000198894">
    <property type="component" value="Unassembled WGS sequence"/>
</dbReference>
<dbReference type="EMBL" id="FNEE01000003">
    <property type="protein sequence ID" value="SDI94036.1"/>
    <property type="molecule type" value="Genomic_DNA"/>
</dbReference>
<proteinExistence type="predicted"/>
<evidence type="ECO:0000313" key="1">
    <source>
        <dbReference type="EMBL" id="SDI94036.1"/>
    </source>
</evidence>
<sequence length="210" mass="23716">MGLLNDLLPEFLRKPQPIVSVGELADFMDSRAAFLAQKSIVEFCRVRAGVYWQKLFSEKEFQAALNHSRWRAYPACYAMMAEMVEGALRQPAGLRQRGLPAALEKVALASFSKYAVPEGSPATFWEHAAELTRQRLAATQIGPPRPVREIPEPLARTVFEMVPIHPNLLTNDYDYIFNFLRMNLLRAHEDFLVQADRSALVDQLLGAARS</sequence>
<dbReference type="AlphaFoldDB" id="A0A1G8PNY8"/>
<organism evidence="1 2">
    <name type="scientific">Mesorhizobium muleiense</name>
    <dbReference type="NCBI Taxonomy" id="1004279"/>
    <lineage>
        <taxon>Bacteria</taxon>
        <taxon>Pseudomonadati</taxon>
        <taxon>Pseudomonadota</taxon>
        <taxon>Alphaproteobacteria</taxon>
        <taxon>Hyphomicrobiales</taxon>
        <taxon>Phyllobacteriaceae</taxon>
        <taxon>Mesorhizobium</taxon>
    </lineage>
</organism>
<accession>A0A1G8PNY8</accession>
<reference evidence="2" key="1">
    <citation type="submission" date="2016-10" db="EMBL/GenBank/DDBJ databases">
        <authorList>
            <person name="Varghese N."/>
            <person name="Submissions S."/>
        </authorList>
    </citation>
    <scope>NUCLEOTIDE SEQUENCE [LARGE SCALE GENOMIC DNA]</scope>
    <source>
        <strain evidence="2">CGMCC 1.11022</strain>
    </source>
</reference>
<gene>
    <name evidence="1" type="ORF">SAMN05428953_103341</name>
</gene>